<name>A0AA87ZGM2_FICCA</name>
<dbReference type="EMBL" id="BTGU01009671">
    <property type="protein sequence ID" value="GMN27092.1"/>
    <property type="molecule type" value="Genomic_DNA"/>
</dbReference>
<dbReference type="AlphaFoldDB" id="A0AA87ZGM2"/>
<keyword evidence="3" id="KW-1185">Reference proteome</keyword>
<evidence type="ECO:0000313" key="1">
    <source>
        <dbReference type="EMBL" id="GMN27092.1"/>
    </source>
</evidence>
<evidence type="ECO:0000313" key="3">
    <source>
        <dbReference type="Proteomes" id="UP001187192"/>
    </source>
</evidence>
<reference evidence="2" key="1">
    <citation type="submission" date="2023-07" db="EMBL/GenBank/DDBJ databases">
        <title>draft genome sequence of fig (Ficus carica).</title>
        <authorList>
            <person name="Takahashi T."/>
            <person name="Nishimura K."/>
        </authorList>
    </citation>
    <scope>NUCLEOTIDE SEQUENCE</scope>
</reference>
<dbReference type="EMBL" id="BTGU01009673">
    <property type="protein sequence ID" value="GMN27106.1"/>
    <property type="molecule type" value="Genomic_DNA"/>
</dbReference>
<accession>A0AA87ZGM2</accession>
<evidence type="ECO:0000313" key="2">
    <source>
        <dbReference type="EMBL" id="GMN27106.1"/>
    </source>
</evidence>
<comment type="caution">
    <text evidence="2">The sequence shown here is derived from an EMBL/GenBank/DDBJ whole genome shotgun (WGS) entry which is preliminary data.</text>
</comment>
<dbReference type="Proteomes" id="UP001187192">
    <property type="component" value="Unassembled WGS sequence"/>
</dbReference>
<gene>
    <name evidence="1" type="ORF">TIFTF001_051561</name>
    <name evidence="2" type="ORF">TIFTF001_051562</name>
</gene>
<sequence>MYVQENFQTFRQIEKAYMIPRIISDLANPNFLWIACIWYVSNLPAILDARLWRDGAADCEMWNGHRLGF</sequence>
<proteinExistence type="predicted"/>
<protein>
    <submittedName>
        <fullName evidence="2">Uncharacterized protein</fullName>
    </submittedName>
</protein>
<organism evidence="2 3">
    <name type="scientific">Ficus carica</name>
    <name type="common">Common fig</name>
    <dbReference type="NCBI Taxonomy" id="3494"/>
    <lineage>
        <taxon>Eukaryota</taxon>
        <taxon>Viridiplantae</taxon>
        <taxon>Streptophyta</taxon>
        <taxon>Embryophyta</taxon>
        <taxon>Tracheophyta</taxon>
        <taxon>Spermatophyta</taxon>
        <taxon>Magnoliopsida</taxon>
        <taxon>eudicotyledons</taxon>
        <taxon>Gunneridae</taxon>
        <taxon>Pentapetalae</taxon>
        <taxon>rosids</taxon>
        <taxon>fabids</taxon>
        <taxon>Rosales</taxon>
        <taxon>Moraceae</taxon>
        <taxon>Ficeae</taxon>
        <taxon>Ficus</taxon>
    </lineage>
</organism>